<dbReference type="PROSITE" id="PS50850">
    <property type="entry name" value="MFS"/>
    <property type="match status" value="1"/>
</dbReference>
<dbReference type="InterPro" id="IPR036259">
    <property type="entry name" value="MFS_trans_sf"/>
</dbReference>
<evidence type="ECO:0000256" key="7">
    <source>
        <dbReference type="SAM" id="Phobius"/>
    </source>
</evidence>
<dbReference type="SUPFAM" id="SSF103473">
    <property type="entry name" value="MFS general substrate transporter"/>
    <property type="match status" value="1"/>
</dbReference>
<evidence type="ECO:0000256" key="2">
    <source>
        <dbReference type="ARBA" id="ARBA00022448"/>
    </source>
</evidence>
<keyword evidence="4 7" id="KW-1133">Transmembrane helix</keyword>
<dbReference type="EMBL" id="JAANBB010000054">
    <property type="protein sequence ID" value="KAF7552874.1"/>
    <property type="molecule type" value="Genomic_DNA"/>
</dbReference>
<dbReference type="Pfam" id="PF07690">
    <property type="entry name" value="MFS_1"/>
    <property type="match status" value="1"/>
</dbReference>
<comment type="subcellular location">
    <subcellularLocation>
        <location evidence="1">Membrane</location>
        <topology evidence="1">Multi-pass membrane protein</topology>
    </subcellularLocation>
</comment>
<feature type="transmembrane region" description="Helical" evidence="7">
    <location>
        <begin position="79"/>
        <end position="96"/>
    </location>
</feature>
<reference evidence="9" key="1">
    <citation type="submission" date="2020-03" db="EMBL/GenBank/DDBJ databases">
        <title>Draft Genome Sequence of Cylindrodendrum hubeiense.</title>
        <authorList>
            <person name="Buettner E."/>
            <person name="Kellner H."/>
        </authorList>
    </citation>
    <scope>NUCLEOTIDE SEQUENCE</scope>
    <source>
        <strain evidence="9">IHI 201604</strain>
    </source>
</reference>
<gene>
    <name evidence="9" type="ORF">G7Z17_g4025</name>
</gene>
<accession>A0A9P5HJX6</accession>
<dbReference type="GO" id="GO:0016020">
    <property type="term" value="C:membrane"/>
    <property type="evidence" value="ECO:0007669"/>
    <property type="project" value="UniProtKB-SubCell"/>
</dbReference>
<feature type="transmembrane region" description="Helical" evidence="7">
    <location>
        <begin position="464"/>
        <end position="485"/>
    </location>
</feature>
<feature type="transmembrane region" description="Helical" evidence="7">
    <location>
        <begin position="432"/>
        <end position="452"/>
    </location>
</feature>
<evidence type="ECO:0000256" key="4">
    <source>
        <dbReference type="ARBA" id="ARBA00022989"/>
    </source>
</evidence>
<dbReference type="Proteomes" id="UP000722485">
    <property type="component" value="Unassembled WGS sequence"/>
</dbReference>
<evidence type="ECO:0000256" key="1">
    <source>
        <dbReference type="ARBA" id="ARBA00004141"/>
    </source>
</evidence>
<evidence type="ECO:0000259" key="8">
    <source>
        <dbReference type="PROSITE" id="PS50850"/>
    </source>
</evidence>
<dbReference type="AlphaFoldDB" id="A0A9P5HJX6"/>
<feature type="transmembrane region" description="Helical" evidence="7">
    <location>
        <begin position="170"/>
        <end position="194"/>
    </location>
</feature>
<feature type="transmembrane region" description="Helical" evidence="7">
    <location>
        <begin position="206"/>
        <end position="227"/>
    </location>
</feature>
<dbReference type="PANTHER" id="PTHR43791:SF91">
    <property type="entry name" value="MAJOR FACILITATOR SUPERFAMILY (MFS) PROFILE DOMAIN-CONTAINING PROTEIN-RELATED"/>
    <property type="match status" value="1"/>
</dbReference>
<feature type="domain" description="Major facilitator superfamily (MFS) profile" evidence="8">
    <location>
        <begin position="80"/>
        <end position="492"/>
    </location>
</feature>
<feature type="transmembrane region" description="Helical" evidence="7">
    <location>
        <begin position="373"/>
        <end position="393"/>
    </location>
</feature>
<organism evidence="9 10">
    <name type="scientific">Cylindrodendrum hubeiense</name>
    <dbReference type="NCBI Taxonomy" id="595255"/>
    <lineage>
        <taxon>Eukaryota</taxon>
        <taxon>Fungi</taxon>
        <taxon>Dikarya</taxon>
        <taxon>Ascomycota</taxon>
        <taxon>Pezizomycotina</taxon>
        <taxon>Sordariomycetes</taxon>
        <taxon>Hypocreomycetidae</taxon>
        <taxon>Hypocreales</taxon>
        <taxon>Nectriaceae</taxon>
        <taxon>Cylindrodendrum</taxon>
    </lineage>
</organism>
<dbReference type="OrthoDB" id="2962993at2759"/>
<feature type="transmembrane region" description="Helical" evidence="7">
    <location>
        <begin position="305"/>
        <end position="324"/>
    </location>
</feature>
<sequence length="523" mass="58225">MEPRHYQSSLNNQLLLSKKITPVLSHAIRVFTNSNAEVAMEVEKPKIDVDVRSSDGEETQPEQIDYQAEKRLVRKIDKYIVPMVMITYLLCFLDRTNIGNARLFGLEDDLGLHGNQYQLAVAVLFIPYVLVEVPSNVLLKKFTPSKWLAAITFSWGIVSTMMGVVQNFGGLIACRLLLGLLEGGLFPGLTVYLTMFYTKQELALRIGYLFVSSALAGACGGLLAYGIGFMDGTAGLAGWRWVFILEGIPTVLFGVVIWLFLADSPETAWYLNDDERRLLVTRLERQTGFYQEFDKKDAILAFKDWKVWLFAAGQFGVNSMLYSYSVFLPSIIKGLGDWTSPQAQALTVPCYILGAISYLIVAKLSDMHQLRGVYQVVFASICIVGYGISIANVGSAVHYFATFLISLGLFVAVGIPLAWLPSNNPRYGKRTTASAIQIMVCNCSGIVAPFLYPTSDAPRYIMGYSVSIALLGYGIVIYAFLSLYLNHVNQRRRAGKEDYKMDGLSEEQIKALGDRSPRFIYTI</sequence>
<name>A0A9P5HJX6_9HYPO</name>
<keyword evidence="10" id="KW-1185">Reference proteome</keyword>
<evidence type="ECO:0000256" key="5">
    <source>
        <dbReference type="ARBA" id="ARBA00023136"/>
    </source>
</evidence>
<dbReference type="FunFam" id="1.20.1250.20:FF:000034">
    <property type="entry name" value="MFS general substrate transporter"/>
    <property type="match status" value="1"/>
</dbReference>
<evidence type="ECO:0000313" key="10">
    <source>
        <dbReference type="Proteomes" id="UP000722485"/>
    </source>
</evidence>
<keyword evidence="5 7" id="KW-0472">Membrane</keyword>
<dbReference type="GO" id="GO:0022857">
    <property type="term" value="F:transmembrane transporter activity"/>
    <property type="evidence" value="ECO:0007669"/>
    <property type="project" value="InterPro"/>
</dbReference>
<dbReference type="Gene3D" id="1.20.1250.20">
    <property type="entry name" value="MFS general substrate transporter like domains"/>
    <property type="match status" value="2"/>
</dbReference>
<feature type="transmembrane region" description="Helical" evidence="7">
    <location>
        <begin position="399"/>
        <end position="420"/>
    </location>
</feature>
<dbReference type="PANTHER" id="PTHR43791">
    <property type="entry name" value="PERMEASE-RELATED"/>
    <property type="match status" value="1"/>
</dbReference>
<keyword evidence="6" id="KW-0325">Glycoprotein</keyword>
<evidence type="ECO:0000256" key="6">
    <source>
        <dbReference type="ARBA" id="ARBA00023180"/>
    </source>
</evidence>
<keyword evidence="3 7" id="KW-0812">Transmembrane</keyword>
<proteinExistence type="predicted"/>
<feature type="transmembrane region" description="Helical" evidence="7">
    <location>
        <begin position="116"/>
        <end position="135"/>
    </location>
</feature>
<dbReference type="InterPro" id="IPR020846">
    <property type="entry name" value="MFS_dom"/>
</dbReference>
<dbReference type="InterPro" id="IPR011701">
    <property type="entry name" value="MFS"/>
</dbReference>
<comment type="caution">
    <text evidence="9">The sequence shown here is derived from an EMBL/GenBank/DDBJ whole genome shotgun (WGS) entry which is preliminary data.</text>
</comment>
<feature type="transmembrane region" description="Helical" evidence="7">
    <location>
        <begin position="239"/>
        <end position="261"/>
    </location>
</feature>
<protein>
    <recommendedName>
        <fullName evidence="8">Major facilitator superfamily (MFS) profile domain-containing protein</fullName>
    </recommendedName>
</protein>
<evidence type="ECO:0000313" key="9">
    <source>
        <dbReference type="EMBL" id="KAF7552874.1"/>
    </source>
</evidence>
<keyword evidence="2" id="KW-0813">Transport</keyword>
<feature type="transmembrane region" description="Helical" evidence="7">
    <location>
        <begin position="147"/>
        <end position="164"/>
    </location>
</feature>
<evidence type="ECO:0000256" key="3">
    <source>
        <dbReference type="ARBA" id="ARBA00022692"/>
    </source>
</evidence>
<dbReference type="FunFam" id="1.20.1250.20:FF:000068">
    <property type="entry name" value="MFS general substrate transporter"/>
    <property type="match status" value="1"/>
</dbReference>
<feature type="transmembrane region" description="Helical" evidence="7">
    <location>
        <begin position="344"/>
        <end position="361"/>
    </location>
</feature>